<dbReference type="GO" id="GO:0003676">
    <property type="term" value="F:nucleic acid binding"/>
    <property type="evidence" value="ECO:0007669"/>
    <property type="project" value="InterPro"/>
</dbReference>
<proteinExistence type="predicted"/>
<dbReference type="CDD" id="cd09276">
    <property type="entry name" value="Rnase_HI_RT_non_LTR"/>
    <property type="match status" value="1"/>
</dbReference>
<sequence length="408" mass="47330">MCEEENGRINMEEDIDIVEQIFRRVIIEAADVTIPKSKGTMKKKNVPWWNEKCEKAIKERNKSVEVAIGNEEKAEMLAKAFIKINSDDNLSEDRWRRREETIRTNIVEDDGGRRLTTIDAPLTVFELHVQGSEKDEHMVKGELKVGGQCFNGKYESMVKKSCKLEEAFKLNDKVVKTFLYSPSPFWLFPKVLIDFHIQNEINIRKGAGNWDDIVEERFNDTHQAFIPIYTDGSKESGNITGFSFWIPKFSIYHESRTSNNLSVSTVEMLAISFSLQWIEQNGVRKSIICSDSMSVLLPIKEMSADKRSDILYEIFECMFRLMKTNSEVRFMWVPAHSGVEGNEKADYYAKQAMKLDTMEVPYSVAEVKSVIRQQIVDERQEQWIRDMKGRHLYKFKGKGWKNGSHSNE</sequence>
<protein>
    <recommendedName>
        <fullName evidence="1">RNase H type-1 domain-containing protein</fullName>
    </recommendedName>
</protein>
<accession>A0A1A8AMF1</accession>
<feature type="domain" description="RNase H type-1" evidence="1">
    <location>
        <begin position="222"/>
        <end position="354"/>
    </location>
</feature>
<dbReference type="Pfam" id="PF00075">
    <property type="entry name" value="RNase_H"/>
    <property type="match status" value="1"/>
</dbReference>
<dbReference type="PROSITE" id="PS50879">
    <property type="entry name" value="RNASE_H_1"/>
    <property type="match status" value="1"/>
</dbReference>
<dbReference type="InterPro" id="IPR012337">
    <property type="entry name" value="RNaseH-like_sf"/>
</dbReference>
<dbReference type="InterPro" id="IPR036397">
    <property type="entry name" value="RNaseH_sf"/>
</dbReference>
<dbReference type="SUPFAM" id="SSF53098">
    <property type="entry name" value="Ribonuclease H-like"/>
    <property type="match status" value="1"/>
</dbReference>
<evidence type="ECO:0000313" key="2">
    <source>
        <dbReference type="EMBL" id="SBP56377.1"/>
    </source>
</evidence>
<dbReference type="GO" id="GO:0004523">
    <property type="term" value="F:RNA-DNA hybrid ribonuclease activity"/>
    <property type="evidence" value="ECO:0007669"/>
    <property type="project" value="InterPro"/>
</dbReference>
<evidence type="ECO:0000259" key="1">
    <source>
        <dbReference type="PROSITE" id="PS50879"/>
    </source>
</evidence>
<reference evidence="2" key="2">
    <citation type="submission" date="2016-06" db="EMBL/GenBank/DDBJ databases">
        <title>The genome of a short-lived fish provides insights into sex chromosome evolution and the genetic control of aging.</title>
        <authorList>
            <person name="Reichwald K."/>
            <person name="Felder M."/>
            <person name="Petzold A."/>
            <person name="Koch P."/>
            <person name="Groth M."/>
            <person name="Platzer M."/>
        </authorList>
    </citation>
    <scope>NUCLEOTIDE SEQUENCE</scope>
    <source>
        <tissue evidence="2">Brain</tissue>
    </source>
</reference>
<dbReference type="AlphaFoldDB" id="A0A1A8AMF1"/>
<dbReference type="EMBL" id="HADY01017892">
    <property type="protein sequence ID" value="SBP56377.1"/>
    <property type="molecule type" value="Transcribed_RNA"/>
</dbReference>
<name>A0A1A8AMF1_NOTFU</name>
<reference evidence="2" key="1">
    <citation type="submission" date="2016-05" db="EMBL/GenBank/DDBJ databases">
        <authorList>
            <person name="Lavstsen T."/>
            <person name="Jespersen J.S."/>
        </authorList>
    </citation>
    <scope>NUCLEOTIDE SEQUENCE</scope>
    <source>
        <tissue evidence="2">Brain</tissue>
    </source>
</reference>
<dbReference type="InterPro" id="IPR002156">
    <property type="entry name" value="RNaseH_domain"/>
</dbReference>
<organism evidence="2">
    <name type="scientific">Nothobranchius furzeri</name>
    <name type="common">Turquoise killifish</name>
    <dbReference type="NCBI Taxonomy" id="105023"/>
    <lineage>
        <taxon>Eukaryota</taxon>
        <taxon>Metazoa</taxon>
        <taxon>Chordata</taxon>
        <taxon>Craniata</taxon>
        <taxon>Vertebrata</taxon>
        <taxon>Euteleostomi</taxon>
        <taxon>Actinopterygii</taxon>
        <taxon>Neopterygii</taxon>
        <taxon>Teleostei</taxon>
        <taxon>Neoteleostei</taxon>
        <taxon>Acanthomorphata</taxon>
        <taxon>Ovalentaria</taxon>
        <taxon>Atherinomorphae</taxon>
        <taxon>Cyprinodontiformes</taxon>
        <taxon>Nothobranchiidae</taxon>
        <taxon>Nothobranchius</taxon>
    </lineage>
</organism>
<gene>
    <name evidence="2" type="primary">CR847511.1</name>
</gene>
<dbReference type="Gene3D" id="3.30.420.10">
    <property type="entry name" value="Ribonuclease H-like superfamily/Ribonuclease H"/>
    <property type="match status" value="1"/>
</dbReference>